<dbReference type="STRING" id="44576.SAMN05421881_10922"/>
<proteinExistence type="inferred from homology"/>
<evidence type="ECO:0000313" key="4">
    <source>
        <dbReference type="Proteomes" id="UP000198640"/>
    </source>
</evidence>
<dbReference type="OrthoDB" id="9769048at2"/>
<dbReference type="Proteomes" id="UP000198640">
    <property type="component" value="Unassembled WGS sequence"/>
</dbReference>
<dbReference type="AlphaFoldDB" id="A0A1H3PAD5"/>
<sequence length="428" mass="47419">MPPRKFLIRGIAILLVVISGTTSAEENTVLTLEAALAQAQQNNPSLARIKSAAQALAAIPSQVGSLPDPIIGFNVMSLPVDHFDTRKEPMAQIGFGISQAIPFPGKLALREQAAAHEAQAAAYSEAEWRLSLLSDVKTVWWQLFYLDRLLEITDNNLMLLQQLVDVAGTKYEVGDGLQQDVLLAQLELSKLLDRKIKINGLRGNAAASLNALLDRPSNDAVQLPTKMPLQLPDISDDQVLYQLAETHRPLLASEREKINAAKSKLDLAKKEILPDFNVSVAYGARSNMPDGSRRSDLLSLGISINVPIFYRQKQAQGVSQSTSELMREQYALRDQWNDIRKQISQTSNDYRRAKEQVLLYETGIIPQAQQTVASMLAGYQVNKVDFLNLIRSQITVYDYEAQYWQSFIEANQALAQLVAATGQAGIYE</sequence>
<name>A0A1H3PAD5_9PROT</name>
<keyword evidence="4" id="KW-1185">Reference proteome</keyword>
<evidence type="ECO:0000256" key="1">
    <source>
        <dbReference type="ARBA" id="ARBA00007613"/>
    </source>
</evidence>
<accession>A0A1H3PAD5</accession>
<feature type="chain" id="PRO_5011530175" evidence="2">
    <location>
        <begin position="25"/>
        <end position="428"/>
    </location>
</feature>
<gene>
    <name evidence="3" type="ORF">SAMN05421881_10922</name>
</gene>
<evidence type="ECO:0000313" key="3">
    <source>
        <dbReference type="EMBL" id="SDY98028.1"/>
    </source>
</evidence>
<organism evidence="3 4">
    <name type="scientific">Nitrosomonas halophila</name>
    <dbReference type="NCBI Taxonomy" id="44576"/>
    <lineage>
        <taxon>Bacteria</taxon>
        <taxon>Pseudomonadati</taxon>
        <taxon>Pseudomonadota</taxon>
        <taxon>Betaproteobacteria</taxon>
        <taxon>Nitrosomonadales</taxon>
        <taxon>Nitrosomonadaceae</taxon>
        <taxon>Nitrosomonas</taxon>
    </lineage>
</organism>
<dbReference type="GO" id="GO:0015562">
    <property type="term" value="F:efflux transmembrane transporter activity"/>
    <property type="evidence" value="ECO:0007669"/>
    <property type="project" value="InterPro"/>
</dbReference>
<reference evidence="3 4" key="1">
    <citation type="submission" date="2016-10" db="EMBL/GenBank/DDBJ databases">
        <authorList>
            <person name="de Groot N.N."/>
        </authorList>
    </citation>
    <scope>NUCLEOTIDE SEQUENCE [LARGE SCALE GENOMIC DNA]</scope>
    <source>
        <strain evidence="3 4">Nm1</strain>
    </source>
</reference>
<evidence type="ECO:0000256" key="2">
    <source>
        <dbReference type="SAM" id="SignalP"/>
    </source>
</evidence>
<dbReference type="RefSeq" id="WP_090415778.1">
    <property type="nucleotide sequence ID" value="NZ_FNOY01000092.1"/>
</dbReference>
<protein>
    <submittedName>
        <fullName evidence="3">Outer membrane protein TolC</fullName>
    </submittedName>
</protein>
<dbReference type="PANTHER" id="PTHR30203:SF24">
    <property type="entry name" value="BLR4935 PROTEIN"/>
    <property type="match status" value="1"/>
</dbReference>
<dbReference type="PANTHER" id="PTHR30203">
    <property type="entry name" value="OUTER MEMBRANE CATION EFFLUX PROTEIN"/>
    <property type="match status" value="1"/>
</dbReference>
<comment type="similarity">
    <text evidence="1">Belongs to the outer membrane factor (OMF) (TC 1.B.17) family.</text>
</comment>
<keyword evidence="2" id="KW-0732">Signal</keyword>
<feature type="signal peptide" evidence="2">
    <location>
        <begin position="1"/>
        <end position="24"/>
    </location>
</feature>
<dbReference type="InterPro" id="IPR010131">
    <property type="entry name" value="MdtP/NodT-like"/>
</dbReference>
<dbReference type="Gene3D" id="1.20.1600.10">
    <property type="entry name" value="Outer membrane efflux proteins (OEP)"/>
    <property type="match status" value="1"/>
</dbReference>
<dbReference type="InterPro" id="IPR003423">
    <property type="entry name" value="OMP_efflux"/>
</dbReference>
<dbReference type="Pfam" id="PF02321">
    <property type="entry name" value="OEP"/>
    <property type="match status" value="2"/>
</dbReference>
<dbReference type="EMBL" id="FNOY01000092">
    <property type="protein sequence ID" value="SDY98028.1"/>
    <property type="molecule type" value="Genomic_DNA"/>
</dbReference>
<dbReference type="SUPFAM" id="SSF56954">
    <property type="entry name" value="Outer membrane efflux proteins (OEP)"/>
    <property type="match status" value="1"/>
</dbReference>